<feature type="chain" id="PRO_5046624625" description="Lipoprotein" evidence="1">
    <location>
        <begin position="20"/>
        <end position="138"/>
    </location>
</feature>
<organism evidence="2 3">
    <name type="scientific">Terrimonas ginsenosidimutans</name>
    <dbReference type="NCBI Taxonomy" id="2908004"/>
    <lineage>
        <taxon>Bacteria</taxon>
        <taxon>Pseudomonadati</taxon>
        <taxon>Bacteroidota</taxon>
        <taxon>Chitinophagia</taxon>
        <taxon>Chitinophagales</taxon>
        <taxon>Chitinophagaceae</taxon>
        <taxon>Terrimonas</taxon>
    </lineage>
</organism>
<sequence>MKLSTIVFATILLAACNNAADSEKETRADSLPRATADTEYIAPVKDTSHAATGNWRDSLIVDYINTTRNPLVKVTREGGGKLEWMNDGLQKRDGVMYYRFQLGHSSENKFNTDAWLYIDTAKRKLYEYDLVEDKLISK</sequence>
<proteinExistence type="predicted"/>
<dbReference type="RefSeq" id="WP_237876534.1">
    <property type="nucleotide sequence ID" value="NZ_JAKLTR010000024.1"/>
</dbReference>
<reference evidence="2" key="1">
    <citation type="submission" date="2022-01" db="EMBL/GenBank/DDBJ databases">
        <authorList>
            <person name="Jo J.-H."/>
            <person name="Im W.-T."/>
        </authorList>
    </citation>
    <scope>NUCLEOTIDE SEQUENCE</scope>
    <source>
        <strain evidence="2">NA20</strain>
    </source>
</reference>
<evidence type="ECO:0000313" key="3">
    <source>
        <dbReference type="Proteomes" id="UP001165367"/>
    </source>
</evidence>
<evidence type="ECO:0000313" key="2">
    <source>
        <dbReference type="EMBL" id="MCG2617720.1"/>
    </source>
</evidence>
<feature type="signal peptide" evidence="1">
    <location>
        <begin position="1"/>
        <end position="19"/>
    </location>
</feature>
<dbReference type="EMBL" id="JAKLTR010000024">
    <property type="protein sequence ID" value="MCG2617720.1"/>
    <property type="molecule type" value="Genomic_DNA"/>
</dbReference>
<gene>
    <name evidence="2" type="ORF">LZZ85_25690</name>
</gene>
<dbReference type="Proteomes" id="UP001165367">
    <property type="component" value="Unassembled WGS sequence"/>
</dbReference>
<comment type="caution">
    <text evidence="2">The sequence shown here is derived from an EMBL/GenBank/DDBJ whole genome shotgun (WGS) entry which is preliminary data.</text>
</comment>
<keyword evidence="1" id="KW-0732">Signal</keyword>
<accession>A0ABS9KZG7</accession>
<evidence type="ECO:0000256" key="1">
    <source>
        <dbReference type="SAM" id="SignalP"/>
    </source>
</evidence>
<dbReference type="PROSITE" id="PS51257">
    <property type="entry name" value="PROKAR_LIPOPROTEIN"/>
    <property type="match status" value="1"/>
</dbReference>
<evidence type="ECO:0008006" key="4">
    <source>
        <dbReference type="Google" id="ProtNLM"/>
    </source>
</evidence>
<name>A0ABS9KZG7_9BACT</name>
<keyword evidence="3" id="KW-1185">Reference proteome</keyword>
<protein>
    <recommendedName>
        <fullName evidence="4">Lipoprotein</fullName>
    </recommendedName>
</protein>